<feature type="transmembrane region" description="Helical" evidence="8">
    <location>
        <begin position="30"/>
        <end position="51"/>
    </location>
</feature>
<comment type="caution">
    <text evidence="11">The sequence shown here is derived from an EMBL/GenBank/DDBJ whole genome shotgun (WGS) entry which is preliminary data.</text>
</comment>
<evidence type="ECO:0000256" key="1">
    <source>
        <dbReference type="ARBA" id="ARBA00004651"/>
    </source>
</evidence>
<evidence type="ECO:0000313" key="12">
    <source>
        <dbReference type="Proteomes" id="UP000517759"/>
    </source>
</evidence>
<evidence type="ECO:0000259" key="9">
    <source>
        <dbReference type="Pfam" id="PF00892"/>
    </source>
</evidence>
<evidence type="ECO:0000256" key="8">
    <source>
        <dbReference type="SAM" id="Phobius"/>
    </source>
</evidence>
<dbReference type="EMBL" id="JACIDN010000004">
    <property type="protein sequence ID" value="MBB3902927.1"/>
    <property type="molecule type" value="Genomic_DNA"/>
</dbReference>
<reference evidence="11 12" key="3">
    <citation type="submission" date="2020-08" db="EMBL/GenBank/DDBJ databases">
        <title>Genomic Encyclopedia of Type Strains, Phase IV (KMG-IV): sequencing the most valuable type-strain genomes for metagenomic binning, comparative biology and taxonomic classification.</title>
        <authorList>
            <person name="Goeker M."/>
        </authorList>
    </citation>
    <scope>NUCLEOTIDE SEQUENCE [LARGE SCALE GENOMIC DNA]</scope>
    <source>
        <strain evidence="11 12">DSM 24105</strain>
    </source>
</reference>
<reference evidence="13" key="2">
    <citation type="journal article" date="2019" name="Int. J. Syst. Evol. Microbiol.">
        <title>The Global Catalogue of Microorganisms (GCM) 10K type strain sequencing project: providing services to taxonomists for standard genome sequencing and annotation.</title>
        <authorList>
            <consortium name="The Broad Institute Genomics Platform"/>
            <consortium name="The Broad Institute Genome Sequencing Center for Infectious Disease"/>
            <person name="Wu L."/>
            <person name="Ma J."/>
        </authorList>
    </citation>
    <scope>NUCLEOTIDE SEQUENCE [LARGE SCALE GENOMIC DNA]</scope>
    <source>
        <strain evidence="13">NBRC 107710</strain>
    </source>
</reference>
<evidence type="ECO:0000256" key="5">
    <source>
        <dbReference type="ARBA" id="ARBA00022692"/>
    </source>
</evidence>
<keyword evidence="6 8" id="KW-1133">Transmembrane helix</keyword>
<evidence type="ECO:0000313" key="13">
    <source>
        <dbReference type="Proteomes" id="UP001156881"/>
    </source>
</evidence>
<dbReference type="GO" id="GO:0005886">
    <property type="term" value="C:plasma membrane"/>
    <property type="evidence" value="ECO:0007669"/>
    <property type="project" value="UniProtKB-SubCell"/>
</dbReference>
<keyword evidence="4" id="KW-1003">Cell membrane</keyword>
<dbReference type="Proteomes" id="UP000517759">
    <property type="component" value="Unassembled WGS sequence"/>
</dbReference>
<evidence type="ECO:0000256" key="7">
    <source>
        <dbReference type="ARBA" id="ARBA00023136"/>
    </source>
</evidence>
<evidence type="ECO:0000313" key="10">
    <source>
        <dbReference type="EMBL" id="GLS43853.1"/>
    </source>
</evidence>
<dbReference type="Proteomes" id="UP001156881">
    <property type="component" value="Unassembled WGS sequence"/>
</dbReference>
<keyword evidence="5 8" id="KW-0812">Transmembrane</keyword>
<sequence>MGLIYALSAYLSWGLVVPVHFRLLDGVSPQAILAHRIVWSAVFVTILLVILRKRLANPFPLRPRHALLIASAMAIAVNWLLYLTAVGSGHMLDASLGYFINPLVNVALGALVLGERLRPAQMLAVGIALIGVAIALAMAGRLPMLSLGLALSFALYGLLRKLVAVDAMIGFYTETLLLLPIALPYALLAPDAVPADGWQFGLLLLTGVTTALPLIWFAAAAQRLSLATLGLMQYVAPSCIMLLGILFYGETPTPDRIVLFALIWAALVLYAGDSLLAARRARSAMRGSLPETKGA</sequence>
<evidence type="ECO:0000256" key="6">
    <source>
        <dbReference type="ARBA" id="ARBA00022989"/>
    </source>
</evidence>
<dbReference type="RefSeq" id="WP_183505392.1">
    <property type="nucleotide sequence ID" value="NZ_BSPG01000007.1"/>
</dbReference>
<feature type="domain" description="EamA" evidence="9">
    <location>
        <begin position="1"/>
        <end position="135"/>
    </location>
</feature>
<evidence type="ECO:0000256" key="4">
    <source>
        <dbReference type="ARBA" id="ARBA00022475"/>
    </source>
</evidence>
<feature type="transmembrane region" description="Helical" evidence="8">
    <location>
        <begin position="95"/>
        <end position="113"/>
    </location>
</feature>
<dbReference type="PANTHER" id="PTHR22911">
    <property type="entry name" value="ACYL-MALONYL CONDENSING ENZYME-RELATED"/>
    <property type="match status" value="1"/>
</dbReference>
<name>A0A7W6ANJ7_9HYPH</name>
<reference evidence="10" key="1">
    <citation type="journal article" date="2014" name="Int. J. Syst. Evol. Microbiol.">
        <title>Complete genome of a new Firmicutes species belonging to the dominant human colonic microbiota ('Ruminococcus bicirculans') reveals two chromosomes and a selective capacity to utilize plant glucans.</title>
        <authorList>
            <consortium name="NISC Comparative Sequencing Program"/>
            <person name="Wegmann U."/>
            <person name="Louis P."/>
            <person name="Goesmann A."/>
            <person name="Henrissat B."/>
            <person name="Duncan S.H."/>
            <person name="Flint H.J."/>
        </authorList>
    </citation>
    <scope>NUCLEOTIDE SEQUENCE</scope>
    <source>
        <strain evidence="10">NBRC 107710</strain>
    </source>
</reference>
<dbReference type="InterPro" id="IPR000620">
    <property type="entry name" value="EamA_dom"/>
</dbReference>
<accession>A0A7W6ANJ7</accession>
<evidence type="ECO:0000256" key="3">
    <source>
        <dbReference type="ARBA" id="ARBA00022448"/>
    </source>
</evidence>
<dbReference type="InterPro" id="IPR004626">
    <property type="entry name" value="RarD"/>
</dbReference>
<comment type="similarity">
    <text evidence="2">Belongs to the EamA transporter family.</text>
</comment>
<feature type="domain" description="EamA" evidence="9">
    <location>
        <begin position="145"/>
        <end position="269"/>
    </location>
</feature>
<dbReference type="AlphaFoldDB" id="A0A7W6ANJ7"/>
<dbReference type="PANTHER" id="PTHR22911:SF137">
    <property type="entry name" value="SOLUTE CARRIER FAMILY 35 MEMBER G2-RELATED"/>
    <property type="match status" value="1"/>
</dbReference>
<keyword evidence="3" id="KW-0813">Transport</keyword>
<feature type="transmembrane region" description="Helical" evidence="8">
    <location>
        <begin position="63"/>
        <end position="83"/>
    </location>
</feature>
<evidence type="ECO:0000313" key="11">
    <source>
        <dbReference type="EMBL" id="MBB3902927.1"/>
    </source>
</evidence>
<gene>
    <name evidence="10" type="primary">rarD</name>
    <name evidence="10" type="ORF">GCM10007884_18380</name>
    <name evidence="11" type="ORF">GGR33_002429</name>
</gene>
<reference evidence="10" key="4">
    <citation type="submission" date="2023-01" db="EMBL/GenBank/DDBJ databases">
        <title>Draft genome sequence of Methylobacterium brachythecii strain NBRC 107710.</title>
        <authorList>
            <person name="Sun Q."/>
            <person name="Mori K."/>
        </authorList>
    </citation>
    <scope>NUCLEOTIDE SEQUENCE</scope>
    <source>
        <strain evidence="10">NBRC 107710</strain>
    </source>
</reference>
<keyword evidence="13" id="KW-1185">Reference proteome</keyword>
<comment type="subcellular location">
    <subcellularLocation>
        <location evidence="1">Cell membrane</location>
        <topology evidence="1">Multi-pass membrane protein</topology>
    </subcellularLocation>
</comment>
<dbReference type="InterPro" id="IPR037185">
    <property type="entry name" value="EmrE-like"/>
</dbReference>
<proteinExistence type="inferred from homology"/>
<feature type="transmembrane region" description="Helical" evidence="8">
    <location>
        <begin position="144"/>
        <end position="159"/>
    </location>
</feature>
<feature type="transmembrane region" description="Helical" evidence="8">
    <location>
        <begin position="231"/>
        <end position="251"/>
    </location>
</feature>
<feature type="transmembrane region" description="Helical" evidence="8">
    <location>
        <begin position="200"/>
        <end position="219"/>
    </location>
</feature>
<organism evidence="11 12">
    <name type="scientific">Methylobacterium brachythecii</name>
    <dbReference type="NCBI Taxonomy" id="1176177"/>
    <lineage>
        <taxon>Bacteria</taxon>
        <taxon>Pseudomonadati</taxon>
        <taxon>Pseudomonadota</taxon>
        <taxon>Alphaproteobacteria</taxon>
        <taxon>Hyphomicrobiales</taxon>
        <taxon>Methylobacteriaceae</taxon>
        <taxon>Methylobacterium</taxon>
    </lineage>
</organism>
<feature type="transmembrane region" description="Helical" evidence="8">
    <location>
        <begin position="120"/>
        <end position="138"/>
    </location>
</feature>
<dbReference type="SUPFAM" id="SSF103481">
    <property type="entry name" value="Multidrug resistance efflux transporter EmrE"/>
    <property type="match status" value="2"/>
</dbReference>
<dbReference type="NCBIfam" id="TIGR00688">
    <property type="entry name" value="rarD"/>
    <property type="match status" value="1"/>
</dbReference>
<feature type="transmembrane region" description="Helical" evidence="8">
    <location>
        <begin position="257"/>
        <end position="278"/>
    </location>
</feature>
<keyword evidence="7 8" id="KW-0472">Membrane</keyword>
<dbReference type="Pfam" id="PF00892">
    <property type="entry name" value="EamA"/>
    <property type="match status" value="2"/>
</dbReference>
<dbReference type="EMBL" id="BSPG01000007">
    <property type="protein sequence ID" value="GLS43853.1"/>
    <property type="molecule type" value="Genomic_DNA"/>
</dbReference>
<feature type="transmembrane region" description="Helical" evidence="8">
    <location>
        <begin position="171"/>
        <end position="188"/>
    </location>
</feature>
<protein>
    <submittedName>
        <fullName evidence="10">Chloramphenicol resistance permease RarD</fullName>
    </submittedName>
    <submittedName>
        <fullName evidence="11">Chloramphenicol-sensitive protein RarD</fullName>
    </submittedName>
</protein>
<evidence type="ECO:0000256" key="2">
    <source>
        <dbReference type="ARBA" id="ARBA00007362"/>
    </source>
</evidence>